<evidence type="ECO:0000259" key="1">
    <source>
        <dbReference type="Pfam" id="PF13202"/>
    </source>
</evidence>
<evidence type="ECO:0000313" key="2">
    <source>
        <dbReference type="EnsemblProtists" id="EOD22976"/>
    </source>
</evidence>
<dbReference type="InterPro" id="IPR018247">
    <property type="entry name" value="EF_Hand_1_Ca_BS"/>
</dbReference>
<proteinExistence type="predicted"/>
<feature type="domain" description="EF-hand" evidence="1">
    <location>
        <begin position="70"/>
        <end position="85"/>
    </location>
</feature>
<dbReference type="PROSITE" id="PS00018">
    <property type="entry name" value="EF_HAND_1"/>
    <property type="match status" value="1"/>
</dbReference>
<dbReference type="HOGENOM" id="CLU_1450192_0_0_1"/>
<accession>A0A0D3JHJ1</accession>
<reference evidence="3" key="1">
    <citation type="journal article" date="2013" name="Nature">
        <title>Pan genome of the phytoplankton Emiliania underpins its global distribution.</title>
        <authorList>
            <person name="Read B.A."/>
            <person name="Kegel J."/>
            <person name="Klute M.J."/>
            <person name="Kuo A."/>
            <person name="Lefebvre S.C."/>
            <person name="Maumus F."/>
            <person name="Mayer C."/>
            <person name="Miller J."/>
            <person name="Monier A."/>
            <person name="Salamov A."/>
            <person name="Young J."/>
            <person name="Aguilar M."/>
            <person name="Claverie J.M."/>
            <person name="Frickenhaus S."/>
            <person name="Gonzalez K."/>
            <person name="Herman E.K."/>
            <person name="Lin Y.C."/>
            <person name="Napier J."/>
            <person name="Ogata H."/>
            <person name="Sarno A.F."/>
            <person name="Shmutz J."/>
            <person name="Schroeder D."/>
            <person name="de Vargas C."/>
            <person name="Verret F."/>
            <person name="von Dassow P."/>
            <person name="Valentin K."/>
            <person name="Van de Peer Y."/>
            <person name="Wheeler G."/>
            <person name="Dacks J.B."/>
            <person name="Delwiche C.F."/>
            <person name="Dyhrman S.T."/>
            <person name="Glockner G."/>
            <person name="John U."/>
            <person name="Richards T."/>
            <person name="Worden A.Z."/>
            <person name="Zhang X."/>
            <person name="Grigoriev I.V."/>
            <person name="Allen A.E."/>
            <person name="Bidle K."/>
            <person name="Borodovsky M."/>
            <person name="Bowler C."/>
            <person name="Brownlee C."/>
            <person name="Cock J.M."/>
            <person name="Elias M."/>
            <person name="Gladyshev V.N."/>
            <person name="Groth M."/>
            <person name="Guda C."/>
            <person name="Hadaegh A."/>
            <person name="Iglesias-Rodriguez M.D."/>
            <person name="Jenkins J."/>
            <person name="Jones B.M."/>
            <person name="Lawson T."/>
            <person name="Leese F."/>
            <person name="Lindquist E."/>
            <person name="Lobanov A."/>
            <person name="Lomsadze A."/>
            <person name="Malik S.B."/>
            <person name="Marsh M.E."/>
            <person name="Mackinder L."/>
            <person name="Mock T."/>
            <person name="Mueller-Roeber B."/>
            <person name="Pagarete A."/>
            <person name="Parker M."/>
            <person name="Probert I."/>
            <person name="Quesneville H."/>
            <person name="Raines C."/>
            <person name="Rensing S.A."/>
            <person name="Riano-Pachon D.M."/>
            <person name="Richier S."/>
            <person name="Rokitta S."/>
            <person name="Shiraiwa Y."/>
            <person name="Soanes D.M."/>
            <person name="van der Giezen M."/>
            <person name="Wahlund T.M."/>
            <person name="Williams B."/>
            <person name="Wilson W."/>
            <person name="Wolfe G."/>
            <person name="Wurch L.L."/>
        </authorList>
    </citation>
    <scope>NUCLEOTIDE SEQUENCE</scope>
</reference>
<protein>
    <recommendedName>
        <fullName evidence="1">EF-hand domain-containing protein</fullName>
    </recommendedName>
</protein>
<evidence type="ECO:0000313" key="3">
    <source>
        <dbReference type="Proteomes" id="UP000013827"/>
    </source>
</evidence>
<dbReference type="AlphaFoldDB" id="A0A0D3JHJ1"/>
<dbReference type="Proteomes" id="UP000013827">
    <property type="component" value="Unassembled WGS sequence"/>
</dbReference>
<dbReference type="Pfam" id="PF13202">
    <property type="entry name" value="EF-hand_5"/>
    <property type="match status" value="1"/>
</dbReference>
<dbReference type="KEGG" id="ehx:EMIHUDRAFT_195460"/>
<dbReference type="GO" id="GO:0005509">
    <property type="term" value="F:calcium ion binding"/>
    <property type="evidence" value="ECO:0007669"/>
    <property type="project" value="InterPro"/>
</dbReference>
<dbReference type="PaxDb" id="2903-EOD22976"/>
<dbReference type="EnsemblProtists" id="EOD22976">
    <property type="protein sequence ID" value="EOD22976"/>
    <property type="gene ID" value="EMIHUDRAFT_195460"/>
</dbReference>
<keyword evidence="3" id="KW-1185">Reference proteome</keyword>
<dbReference type="InterPro" id="IPR002048">
    <property type="entry name" value="EF_hand_dom"/>
</dbReference>
<organism evidence="2 3">
    <name type="scientific">Emiliania huxleyi (strain CCMP1516)</name>
    <dbReference type="NCBI Taxonomy" id="280463"/>
    <lineage>
        <taxon>Eukaryota</taxon>
        <taxon>Haptista</taxon>
        <taxon>Haptophyta</taxon>
        <taxon>Prymnesiophyceae</taxon>
        <taxon>Isochrysidales</taxon>
        <taxon>Noelaerhabdaceae</taxon>
        <taxon>Emiliania</taxon>
    </lineage>
</organism>
<dbReference type="RefSeq" id="XP_005775405.1">
    <property type="nucleotide sequence ID" value="XM_005775348.1"/>
</dbReference>
<name>A0A0D3JHJ1_EMIH1</name>
<sequence length="187" mass="19887">MLSTIATLAAQSSGTLAGSAGTRRLLGGGHSWDHFECDCSWRSKYACPLDELFLTKIDRSGDGHIDRHEAIDLNADGFLTSTELAAADTDSDGQSTKHEAILARAHAGTDGFATDDGSLCFTFASLRLDEELPHDLPPVAATPAMDEELPHDLPPVAATPAMDEVCRAEQEAPEEFSEGVFSALATR</sequence>
<dbReference type="GeneID" id="17268523"/>
<reference evidence="2" key="2">
    <citation type="submission" date="2024-10" db="UniProtKB">
        <authorList>
            <consortium name="EnsemblProtists"/>
        </authorList>
    </citation>
    <scope>IDENTIFICATION</scope>
</reference>